<organism evidence="1 2">
    <name type="scientific">Enterococcus faecalis TX4248</name>
    <dbReference type="NCBI Taxonomy" id="749495"/>
    <lineage>
        <taxon>Bacteria</taxon>
        <taxon>Bacillati</taxon>
        <taxon>Bacillota</taxon>
        <taxon>Bacilli</taxon>
        <taxon>Lactobacillales</taxon>
        <taxon>Enterococcaceae</taxon>
        <taxon>Enterococcus</taxon>
    </lineage>
</organism>
<dbReference type="EMBL" id="AEBR01000080">
    <property type="protein sequence ID" value="EFM82062.1"/>
    <property type="molecule type" value="Genomic_DNA"/>
</dbReference>
<protein>
    <submittedName>
        <fullName evidence="1">Uncharacterized protein</fullName>
    </submittedName>
</protein>
<dbReference type="HOGENOM" id="CLU_3251023_0_0_9"/>
<sequence>MGNKQVSGSNKCTRKEYLIHLNQTIQSRLLQKKCFWMEQIIS</sequence>
<dbReference type="AlphaFoldDB" id="A0A125W3N8"/>
<accession>A0A125W3N8</accession>
<gene>
    <name evidence="1" type="ORF">HMPREF9498_02340</name>
</gene>
<name>A0A125W3N8_ENTFL</name>
<evidence type="ECO:0000313" key="2">
    <source>
        <dbReference type="Proteomes" id="UP000004846"/>
    </source>
</evidence>
<reference evidence="1 2" key="1">
    <citation type="submission" date="2010-07" db="EMBL/GenBank/DDBJ databases">
        <authorList>
            <person name="Sid Ahmed O."/>
        </authorList>
    </citation>
    <scope>NUCLEOTIDE SEQUENCE [LARGE SCALE GENOMIC DNA]</scope>
    <source>
        <strain evidence="1 2">TX4248</strain>
    </source>
</reference>
<dbReference type="Proteomes" id="UP000004846">
    <property type="component" value="Unassembled WGS sequence"/>
</dbReference>
<comment type="caution">
    <text evidence="1">The sequence shown here is derived from an EMBL/GenBank/DDBJ whole genome shotgun (WGS) entry which is preliminary data.</text>
</comment>
<evidence type="ECO:0000313" key="1">
    <source>
        <dbReference type="EMBL" id="EFM82062.1"/>
    </source>
</evidence>
<proteinExistence type="predicted"/>